<dbReference type="AlphaFoldDB" id="A0A8X6WD12"/>
<gene>
    <name evidence="2" type="ORF">TNCV_673291</name>
</gene>
<dbReference type="Proteomes" id="UP000887159">
    <property type="component" value="Unassembled WGS sequence"/>
</dbReference>
<reference evidence="2" key="1">
    <citation type="submission" date="2020-08" db="EMBL/GenBank/DDBJ databases">
        <title>Multicomponent nature underlies the extraordinary mechanical properties of spider dragline silk.</title>
        <authorList>
            <person name="Kono N."/>
            <person name="Nakamura H."/>
            <person name="Mori M."/>
            <person name="Yoshida Y."/>
            <person name="Ohtoshi R."/>
            <person name="Malay A.D."/>
            <person name="Moran D.A.P."/>
            <person name="Tomita M."/>
            <person name="Numata K."/>
            <person name="Arakawa K."/>
        </authorList>
    </citation>
    <scope>NUCLEOTIDE SEQUENCE</scope>
</reference>
<evidence type="ECO:0000313" key="2">
    <source>
        <dbReference type="EMBL" id="GFY32574.1"/>
    </source>
</evidence>
<feature type="domain" description="Mutator-like transposase" evidence="1">
    <location>
        <begin position="1"/>
        <end position="79"/>
    </location>
</feature>
<keyword evidence="3" id="KW-1185">Reference proteome</keyword>
<comment type="caution">
    <text evidence="2">The sequence shown here is derived from an EMBL/GenBank/DDBJ whole genome shotgun (WGS) entry which is preliminary data.</text>
</comment>
<accession>A0A8X6WD12</accession>
<name>A0A8X6WD12_TRICX</name>
<dbReference type="Pfam" id="PF20700">
    <property type="entry name" value="Mutator"/>
    <property type="match status" value="1"/>
</dbReference>
<dbReference type="EMBL" id="BMAU01021403">
    <property type="protein sequence ID" value="GFY32574.1"/>
    <property type="molecule type" value="Genomic_DNA"/>
</dbReference>
<proteinExistence type="predicted"/>
<evidence type="ECO:0000313" key="3">
    <source>
        <dbReference type="Proteomes" id="UP000887159"/>
    </source>
</evidence>
<organism evidence="2 3">
    <name type="scientific">Trichonephila clavipes</name>
    <name type="common">Golden silk orbweaver</name>
    <name type="synonym">Nephila clavipes</name>
    <dbReference type="NCBI Taxonomy" id="2585209"/>
    <lineage>
        <taxon>Eukaryota</taxon>
        <taxon>Metazoa</taxon>
        <taxon>Ecdysozoa</taxon>
        <taxon>Arthropoda</taxon>
        <taxon>Chelicerata</taxon>
        <taxon>Arachnida</taxon>
        <taxon>Araneae</taxon>
        <taxon>Araneomorphae</taxon>
        <taxon>Entelegynae</taxon>
        <taxon>Araneoidea</taxon>
        <taxon>Nephilidae</taxon>
        <taxon>Trichonephila</taxon>
    </lineage>
</organism>
<protein>
    <recommendedName>
        <fullName evidence="1">Mutator-like transposase domain-containing protein</fullName>
    </recommendedName>
</protein>
<dbReference type="InterPro" id="IPR049012">
    <property type="entry name" value="Mutator_transp_dom"/>
</dbReference>
<evidence type="ECO:0000259" key="1">
    <source>
        <dbReference type="Pfam" id="PF20700"/>
    </source>
</evidence>
<sequence>MNLPTPSQRFNKKESGLNTAVETVATASMQIAAKEAKDVSGNSDIPVAIDGTWQKHGHTSLNGAAIVTSFYTDEVLDASIYQDFVSAPTKCIMRAVRLIILEIVEVWKFQEPSKSFNALKVCMVCDTPNFWEMVSPERIKQLTRCSRMEIQVMINWNMLVMSRNGWGIDYEL</sequence>